<sequence length="376" mass="40701">MKNLSKIVVASSLLTCAAAQAGGLYLYETTASDIGLASAGMAARAQDASVMAANPAGLANVSGKSFSGNLIGLYGDAQLDTMTGDAGNVIGFVPMASAFYSQQVNDKWTLGIGLYGNYGLGLEYEGLLDNHLDIPTATTQALTIQPSASYRINDHWSVGAALGIQYGMYEVEAEGTLASSGMHKKYLDEDQDTQVNGRVGVLYEATPGTRLGLSYSSETEFEFDNSNSIAPQQLIFSAYHEVNDDLAVMWNVNWQDWSEYTTALKAAGLVDVETQDTYQIALGTQYKLNEKMMWNAGFAFDTSMYESQSNGDITVPTGKAYRIGTGIDYKLDSENSIGFAFEAVLMESSETETPRLQAGFDEPALYFMSMSYNWKN</sequence>
<dbReference type="Pfam" id="PF03349">
    <property type="entry name" value="Toluene_X"/>
    <property type="match status" value="2"/>
</dbReference>
<evidence type="ECO:0000256" key="2">
    <source>
        <dbReference type="ARBA" id="ARBA00008163"/>
    </source>
</evidence>
<feature type="chain" id="PRO_5046175630" evidence="8">
    <location>
        <begin position="22"/>
        <end position="376"/>
    </location>
</feature>
<proteinExistence type="inferred from homology"/>
<evidence type="ECO:0000313" key="10">
    <source>
        <dbReference type="Proteomes" id="UP000237665"/>
    </source>
</evidence>
<dbReference type="PANTHER" id="PTHR35093:SF8">
    <property type="entry name" value="OUTER MEMBRANE PROTEIN NMB0088-RELATED"/>
    <property type="match status" value="1"/>
</dbReference>
<reference evidence="10" key="1">
    <citation type="submission" date="2017-12" db="EMBL/GenBank/DDBJ databases">
        <title>FDA dAtabase for Regulatory Grade micrObial Sequences (FDA-ARGOS): Supporting development and validation of Infectious Disease Dx tests.</title>
        <authorList>
            <person name="Hoffmann M."/>
            <person name="Allard M."/>
            <person name="Evans P."/>
            <person name="Brown E."/>
            <person name="Tallon L.J."/>
            <person name="Sadzewicz L."/>
            <person name="Sengamalay N."/>
            <person name="Ott S."/>
            <person name="Godinez A."/>
            <person name="Nagaraj S."/>
            <person name="Vavikolanu K."/>
            <person name="Aluvathingal J."/>
            <person name="Nadendla S."/>
            <person name="Hobson J."/>
            <person name="Sichtig H."/>
        </authorList>
    </citation>
    <scope>NUCLEOTIDE SEQUENCE [LARGE SCALE GENOMIC DNA]</scope>
    <source>
        <strain evidence="10">LMG 3418</strain>
    </source>
</reference>
<dbReference type="SUPFAM" id="SSF56935">
    <property type="entry name" value="Porins"/>
    <property type="match status" value="1"/>
</dbReference>
<keyword evidence="10" id="KW-1185">Reference proteome</keyword>
<dbReference type="Gene3D" id="2.40.160.60">
    <property type="entry name" value="Outer membrane protein transport protein (OMPP1/FadL/TodX)"/>
    <property type="match status" value="1"/>
</dbReference>
<keyword evidence="5 8" id="KW-0732">Signal</keyword>
<evidence type="ECO:0000313" key="9">
    <source>
        <dbReference type="EMBL" id="AVH30309.1"/>
    </source>
</evidence>
<keyword evidence="6" id="KW-0472">Membrane</keyword>
<evidence type="ECO:0000256" key="5">
    <source>
        <dbReference type="ARBA" id="ARBA00022729"/>
    </source>
</evidence>
<gene>
    <name evidence="9" type="ORF">AL468_24785</name>
</gene>
<evidence type="ECO:0000256" key="4">
    <source>
        <dbReference type="ARBA" id="ARBA00022692"/>
    </source>
</evidence>
<evidence type="ECO:0000256" key="7">
    <source>
        <dbReference type="ARBA" id="ARBA00023237"/>
    </source>
</evidence>
<comment type="subcellular location">
    <subcellularLocation>
        <location evidence="1">Cell outer membrane</location>
        <topology evidence="1">Multi-pass membrane protein</topology>
    </subcellularLocation>
</comment>
<comment type="similarity">
    <text evidence="2">Belongs to the OmpP1/FadL family.</text>
</comment>
<feature type="signal peptide" evidence="8">
    <location>
        <begin position="1"/>
        <end position="21"/>
    </location>
</feature>
<name>A0ABM6SIE8_9VIBR</name>
<dbReference type="RefSeq" id="WP_104973864.1">
    <property type="nucleotide sequence ID" value="NZ_CP014133.1"/>
</dbReference>
<keyword evidence="4" id="KW-0812">Transmembrane</keyword>
<organism evidence="9 10">
    <name type="scientific">Vibrio diabolicus</name>
    <dbReference type="NCBI Taxonomy" id="50719"/>
    <lineage>
        <taxon>Bacteria</taxon>
        <taxon>Pseudomonadati</taxon>
        <taxon>Pseudomonadota</taxon>
        <taxon>Gammaproteobacteria</taxon>
        <taxon>Vibrionales</taxon>
        <taxon>Vibrionaceae</taxon>
        <taxon>Vibrio</taxon>
        <taxon>Vibrio diabolicus subgroup</taxon>
    </lineage>
</organism>
<evidence type="ECO:0000256" key="6">
    <source>
        <dbReference type="ARBA" id="ARBA00023136"/>
    </source>
</evidence>
<protein>
    <submittedName>
        <fullName evidence="9">Long-chain fatty acid transporter</fullName>
    </submittedName>
</protein>
<evidence type="ECO:0000256" key="1">
    <source>
        <dbReference type="ARBA" id="ARBA00004571"/>
    </source>
</evidence>
<dbReference type="InterPro" id="IPR005017">
    <property type="entry name" value="OMPP1/FadL/TodX"/>
</dbReference>
<dbReference type="Proteomes" id="UP000237665">
    <property type="component" value="Chromosome 2"/>
</dbReference>
<dbReference type="PANTHER" id="PTHR35093">
    <property type="entry name" value="OUTER MEMBRANE PROTEIN NMB0088-RELATED"/>
    <property type="match status" value="1"/>
</dbReference>
<keyword evidence="3" id="KW-1134">Transmembrane beta strand</keyword>
<evidence type="ECO:0000256" key="8">
    <source>
        <dbReference type="SAM" id="SignalP"/>
    </source>
</evidence>
<accession>A0ABM6SIE8</accession>
<evidence type="ECO:0000256" key="3">
    <source>
        <dbReference type="ARBA" id="ARBA00022452"/>
    </source>
</evidence>
<dbReference type="EMBL" id="CP014133">
    <property type="protein sequence ID" value="AVH30309.1"/>
    <property type="molecule type" value="Genomic_DNA"/>
</dbReference>
<keyword evidence="7" id="KW-0998">Cell outer membrane</keyword>